<proteinExistence type="predicted"/>
<accession>A0A2T0KIC7</accession>
<reference evidence="2 3" key="1">
    <citation type="submission" date="2018-03" db="EMBL/GenBank/DDBJ databases">
        <title>Genomic Encyclopedia of Archaeal and Bacterial Type Strains, Phase II (KMG-II): from individual species to whole genera.</title>
        <authorList>
            <person name="Goeker M."/>
        </authorList>
    </citation>
    <scope>NUCLEOTIDE SEQUENCE [LARGE SCALE GENOMIC DNA]</scope>
    <source>
        <strain evidence="2 3">DSM 43146</strain>
    </source>
</reference>
<dbReference type="PROSITE" id="PS51257">
    <property type="entry name" value="PROKAR_LIPOPROTEIN"/>
    <property type="match status" value="1"/>
</dbReference>
<dbReference type="RefSeq" id="WP_106316505.1">
    <property type="nucleotide sequence ID" value="NZ_BOMO01000038.1"/>
</dbReference>
<dbReference type="OrthoDB" id="3298312at2"/>
<protein>
    <submittedName>
        <fullName evidence="2">Uncharacterized protein</fullName>
    </submittedName>
</protein>
<feature type="region of interest" description="Disordered" evidence="1">
    <location>
        <begin position="25"/>
        <end position="54"/>
    </location>
</feature>
<dbReference type="Proteomes" id="UP000239415">
    <property type="component" value="Unassembled WGS sequence"/>
</dbReference>
<evidence type="ECO:0000313" key="2">
    <source>
        <dbReference type="EMBL" id="PRX23279.1"/>
    </source>
</evidence>
<name>A0A2T0KIC7_9ACTN</name>
<feature type="compositionally biased region" description="Polar residues" evidence="1">
    <location>
        <begin position="42"/>
        <end position="52"/>
    </location>
</feature>
<comment type="caution">
    <text evidence="2">The sequence shown here is derived from an EMBL/GenBank/DDBJ whole genome shotgun (WGS) entry which is preliminary data.</text>
</comment>
<feature type="compositionally biased region" description="Low complexity" evidence="1">
    <location>
        <begin position="27"/>
        <end position="41"/>
    </location>
</feature>
<dbReference type="EMBL" id="PVMZ01000003">
    <property type="protein sequence ID" value="PRX23279.1"/>
    <property type="molecule type" value="Genomic_DNA"/>
</dbReference>
<evidence type="ECO:0000313" key="3">
    <source>
        <dbReference type="Proteomes" id="UP000239415"/>
    </source>
</evidence>
<sequence length="163" mass="16688">MRIPALAAVAISAVFLTGCSGGDEPAAKGTDPAAAGGTAAASQQAEKPTDTALSEDTEAICAQASRTSNEFGKTFAEDYQLLIKAAAEGKEAKAKAQEKVTRDLENFSFALLDMSKLAADPTVKKALGSMGAQVTALKGDVTKVDEKKLADLHGVLDKACGRG</sequence>
<dbReference type="AlphaFoldDB" id="A0A2T0KIC7"/>
<gene>
    <name evidence="2" type="ORF">CLV67_10323</name>
</gene>
<organism evidence="2 3">
    <name type="scientific">Actinoplanes italicus</name>
    <dbReference type="NCBI Taxonomy" id="113567"/>
    <lineage>
        <taxon>Bacteria</taxon>
        <taxon>Bacillati</taxon>
        <taxon>Actinomycetota</taxon>
        <taxon>Actinomycetes</taxon>
        <taxon>Micromonosporales</taxon>
        <taxon>Micromonosporaceae</taxon>
        <taxon>Actinoplanes</taxon>
    </lineage>
</organism>
<keyword evidence="3" id="KW-1185">Reference proteome</keyword>
<evidence type="ECO:0000256" key="1">
    <source>
        <dbReference type="SAM" id="MobiDB-lite"/>
    </source>
</evidence>